<protein>
    <submittedName>
        <fullName evidence="2">Uncharacterized protein</fullName>
    </submittedName>
</protein>
<evidence type="ECO:0000313" key="3">
    <source>
        <dbReference type="Proteomes" id="UP000023152"/>
    </source>
</evidence>
<feature type="region of interest" description="Disordered" evidence="1">
    <location>
        <begin position="153"/>
        <end position="172"/>
    </location>
</feature>
<dbReference type="Proteomes" id="UP000023152">
    <property type="component" value="Unassembled WGS sequence"/>
</dbReference>
<feature type="region of interest" description="Disordered" evidence="1">
    <location>
        <begin position="1"/>
        <end position="69"/>
    </location>
</feature>
<dbReference type="AlphaFoldDB" id="X6NNM6"/>
<comment type="caution">
    <text evidence="2">The sequence shown here is derived from an EMBL/GenBank/DDBJ whole genome shotgun (WGS) entry which is preliminary data.</text>
</comment>
<feature type="compositionally biased region" description="Basic and acidic residues" evidence="1">
    <location>
        <begin position="153"/>
        <end position="167"/>
    </location>
</feature>
<evidence type="ECO:0000313" key="2">
    <source>
        <dbReference type="EMBL" id="ETO27538.1"/>
    </source>
</evidence>
<proteinExistence type="predicted"/>
<keyword evidence="3" id="KW-1185">Reference proteome</keyword>
<reference evidence="2 3" key="1">
    <citation type="journal article" date="2013" name="Curr. Biol.">
        <title>The Genome of the Foraminiferan Reticulomyxa filosa.</title>
        <authorList>
            <person name="Glockner G."/>
            <person name="Hulsmann N."/>
            <person name="Schleicher M."/>
            <person name="Noegel A.A."/>
            <person name="Eichinger L."/>
            <person name="Gallinger C."/>
            <person name="Pawlowski J."/>
            <person name="Sierra R."/>
            <person name="Euteneuer U."/>
            <person name="Pillet L."/>
            <person name="Moustafa A."/>
            <person name="Platzer M."/>
            <person name="Groth M."/>
            <person name="Szafranski K."/>
            <person name="Schliwa M."/>
        </authorList>
    </citation>
    <scope>NUCLEOTIDE SEQUENCE [LARGE SCALE GENOMIC DNA]</scope>
</reference>
<sequence>ILESKIGAKDHDLQQAQKIVSKGDADDYDSENNDSDHDDNDNNGGDEETNNEKEDEEVSKNKVTPDTMSRYSHEELLEYLKTRGDHSVMTPWIDYVRNHPQIDGLAFATIDETHLQSAFRTIDSKKLLPLTAFLMRHYLQHRLSSINTNANENVDKADKDDKDDIHNSRNSTVANVARDLNSDKFNADENDTTESETEKKLQEKIQQLEREIQEMEKYLCDKCKSGKKTYRLNPCYHFHVLKKVVRQSHFNVIIEQKKSCSFQLESPKLCMISHKKSSKRASTTAKKRLNCDANHTKQNKITSMLNNNLFCNYLDHKKREQFTKKKRE</sequence>
<evidence type="ECO:0000256" key="1">
    <source>
        <dbReference type="SAM" id="MobiDB-lite"/>
    </source>
</evidence>
<feature type="region of interest" description="Disordered" evidence="1">
    <location>
        <begin position="178"/>
        <end position="200"/>
    </location>
</feature>
<feature type="non-terminal residue" evidence="2">
    <location>
        <position position="1"/>
    </location>
</feature>
<organism evidence="2 3">
    <name type="scientific">Reticulomyxa filosa</name>
    <dbReference type="NCBI Taxonomy" id="46433"/>
    <lineage>
        <taxon>Eukaryota</taxon>
        <taxon>Sar</taxon>
        <taxon>Rhizaria</taxon>
        <taxon>Retaria</taxon>
        <taxon>Foraminifera</taxon>
        <taxon>Monothalamids</taxon>
        <taxon>Reticulomyxidae</taxon>
        <taxon>Reticulomyxa</taxon>
    </lineage>
</organism>
<accession>X6NNM6</accession>
<feature type="compositionally biased region" description="Acidic residues" evidence="1">
    <location>
        <begin position="26"/>
        <end position="57"/>
    </location>
</feature>
<feature type="compositionally biased region" description="Basic and acidic residues" evidence="1">
    <location>
        <begin position="1"/>
        <end position="13"/>
    </location>
</feature>
<name>X6NNM6_RETFI</name>
<dbReference type="EMBL" id="ASPP01007197">
    <property type="protein sequence ID" value="ETO27538.1"/>
    <property type="molecule type" value="Genomic_DNA"/>
</dbReference>
<gene>
    <name evidence="2" type="ORF">RFI_09594</name>
</gene>